<dbReference type="PANTHER" id="PTHR12300:SF161">
    <property type="entry name" value="RECEPTOR EXPRESSION-ENHANCING PROTEIN"/>
    <property type="match status" value="1"/>
</dbReference>
<evidence type="ECO:0000256" key="2">
    <source>
        <dbReference type="ARBA" id="ARBA00008573"/>
    </source>
</evidence>
<protein>
    <recommendedName>
        <fullName evidence="6">Receptor expression-enhancing protein</fullName>
    </recommendedName>
</protein>
<keyword evidence="8" id="KW-1185">Reference proteome</keyword>
<dbReference type="Pfam" id="PF03134">
    <property type="entry name" value="TB2_DP1_HVA22"/>
    <property type="match status" value="1"/>
</dbReference>
<proteinExistence type="inferred from homology"/>
<dbReference type="EMBL" id="BMAO01025003">
    <property type="protein sequence ID" value="GFQ99440.1"/>
    <property type="molecule type" value="Genomic_DNA"/>
</dbReference>
<reference evidence="7" key="1">
    <citation type="submission" date="2020-07" db="EMBL/GenBank/DDBJ databases">
        <title>Multicomponent nature underlies the extraordinary mechanical properties of spider dragline silk.</title>
        <authorList>
            <person name="Kono N."/>
            <person name="Nakamura H."/>
            <person name="Mori M."/>
            <person name="Yoshida Y."/>
            <person name="Ohtoshi R."/>
            <person name="Malay A.D."/>
            <person name="Moran D.A.P."/>
            <person name="Tomita M."/>
            <person name="Numata K."/>
            <person name="Arakawa K."/>
        </authorList>
    </citation>
    <scope>NUCLEOTIDE SEQUENCE</scope>
</reference>
<dbReference type="AlphaFoldDB" id="A0A8X6L6F0"/>
<evidence type="ECO:0000313" key="7">
    <source>
        <dbReference type="EMBL" id="GFQ99440.1"/>
    </source>
</evidence>
<comment type="similarity">
    <text evidence="2 6">Belongs to the DP1 family.</text>
</comment>
<comment type="caution">
    <text evidence="6">Lacks conserved residue(s) required for the propagation of feature annotation.</text>
</comment>
<keyword evidence="5 6" id="KW-0472">Membrane</keyword>
<accession>A0A8X6L6F0</accession>
<evidence type="ECO:0000256" key="4">
    <source>
        <dbReference type="ARBA" id="ARBA00022989"/>
    </source>
</evidence>
<sequence length="197" mass="23103">MNSWNPYNTLNLQKLESTELFQGAHKKLRENKWYKPLLDFAEETTKINRVYLVSGIGSLLALTLLFEYGTSLISGCVGFLYPGYKTLEELEKAESGLGRKWLMYWFLHAALNFCEIFFFFLYWIPGYWIIKCLFLFWCYAPLQRNGADIIYNYVIQPFFQKNHEVIDNAINQVVRTAHTIYTDSDGHTTSDAHLHQN</sequence>
<keyword evidence="4 6" id="KW-1133">Transmembrane helix</keyword>
<organism evidence="7 8">
    <name type="scientific">Trichonephila clavata</name>
    <name type="common">Joro spider</name>
    <name type="synonym">Nephila clavata</name>
    <dbReference type="NCBI Taxonomy" id="2740835"/>
    <lineage>
        <taxon>Eukaryota</taxon>
        <taxon>Metazoa</taxon>
        <taxon>Ecdysozoa</taxon>
        <taxon>Arthropoda</taxon>
        <taxon>Chelicerata</taxon>
        <taxon>Arachnida</taxon>
        <taxon>Araneae</taxon>
        <taxon>Araneomorphae</taxon>
        <taxon>Entelegynae</taxon>
        <taxon>Araneoidea</taxon>
        <taxon>Nephilidae</taxon>
        <taxon>Trichonephila</taxon>
    </lineage>
</organism>
<evidence type="ECO:0000256" key="1">
    <source>
        <dbReference type="ARBA" id="ARBA00004141"/>
    </source>
</evidence>
<keyword evidence="3 6" id="KW-0812">Transmembrane</keyword>
<evidence type="ECO:0000313" key="8">
    <source>
        <dbReference type="Proteomes" id="UP000887116"/>
    </source>
</evidence>
<comment type="subcellular location">
    <subcellularLocation>
        <location evidence="1 6">Membrane</location>
        <topology evidence="1 6">Multi-pass membrane protein</topology>
    </subcellularLocation>
</comment>
<evidence type="ECO:0000256" key="6">
    <source>
        <dbReference type="RuleBase" id="RU362006"/>
    </source>
</evidence>
<evidence type="ECO:0000256" key="3">
    <source>
        <dbReference type="ARBA" id="ARBA00022692"/>
    </source>
</evidence>
<dbReference type="InterPro" id="IPR004345">
    <property type="entry name" value="TB2_DP1_HVA22"/>
</dbReference>
<evidence type="ECO:0000256" key="5">
    <source>
        <dbReference type="ARBA" id="ARBA00023136"/>
    </source>
</evidence>
<name>A0A8X6L6F0_TRICU</name>
<dbReference type="OrthoDB" id="10009287at2759"/>
<dbReference type="PANTHER" id="PTHR12300">
    <property type="entry name" value="HVA22-LIKE PROTEINS"/>
    <property type="match status" value="1"/>
</dbReference>
<gene>
    <name evidence="7" type="primary">NCL1_20768</name>
    <name evidence="7" type="ORF">TNCT_439071</name>
</gene>
<comment type="caution">
    <text evidence="7">The sequence shown here is derived from an EMBL/GenBank/DDBJ whole genome shotgun (WGS) entry which is preliminary data.</text>
</comment>
<dbReference type="GO" id="GO:0016020">
    <property type="term" value="C:membrane"/>
    <property type="evidence" value="ECO:0007669"/>
    <property type="project" value="UniProtKB-SubCell"/>
</dbReference>
<dbReference type="Proteomes" id="UP000887116">
    <property type="component" value="Unassembled WGS sequence"/>
</dbReference>
<keyword evidence="7" id="KW-0675">Receptor</keyword>
<feature type="transmembrane region" description="Helical" evidence="6">
    <location>
        <begin position="50"/>
        <end position="81"/>
    </location>
</feature>